<sequence>MPTPGILTVSSRLSHPTTLTPTHLCAWYENTHIQQVTSLPGVPRAARYEALSPSPSSAPNQWSALAPWFTVYELPDLDYRHSAEFKGLDGQSKPDEALLEGVFRQARFDTRFYEEVQRYGDESKCAPAKFLVSAALQPRAGGERDFEAWYREEHLERLSRVRGYVRSRRYRVVDATVLDRFERRGAEGCPQYLALHEFEGEELDMEGLGLEGEEIGWWGLKRVYGEYEQDART</sequence>
<dbReference type="AlphaFoldDB" id="A0A9P4QZ95"/>
<dbReference type="EMBL" id="ML996156">
    <property type="protein sequence ID" value="KAF2733819.1"/>
    <property type="molecule type" value="Genomic_DNA"/>
</dbReference>
<evidence type="ECO:0000313" key="1">
    <source>
        <dbReference type="EMBL" id="KAF2733819.1"/>
    </source>
</evidence>
<dbReference type="Proteomes" id="UP000799444">
    <property type="component" value="Unassembled WGS sequence"/>
</dbReference>
<dbReference type="InterPro" id="IPR011008">
    <property type="entry name" value="Dimeric_a/b-barrel"/>
</dbReference>
<organism evidence="1 2">
    <name type="scientific">Polyplosphaeria fusca</name>
    <dbReference type="NCBI Taxonomy" id="682080"/>
    <lineage>
        <taxon>Eukaryota</taxon>
        <taxon>Fungi</taxon>
        <taxon>Dikarya</taxon>
        <taxon>Ascomycota</taxon>
        <taxon>Pezizomycotina</taxon>
        <taxon>Dothideomycetes</taxon>
        <taxon>Pleosporomycetidae</taxon>
        <taxon>Pleosporales</taxon>
        <taxon>Tetraplosphaeriaceae</taxon>
        <taxon>Polyplosphaeria</taxon>
    </lineage>
</organism>
<comment type="caution">
    <text evidence="1">The sequence shown here is derived from an EMBL/GenBank/DDBJ whole genome shotgun (WGS) entry which is preliminary data.</text>
</comment>
<keyword evidence="2" id="KW-1185">Reference proteome</keyword>
<dbReference type="SUPFAM" id="SSF54909">
    <property type="entry name" value="Dimeric alpha+beta barrel"/>
    <property type="match status" value="1"/>
</dbReference>
<proteinExistence type="predicted"/>
<protein>
    <submittedName>
        <fullName evidence="1">Uncharacterized protein</fullName>
    </submittedName>
</protein>
<gene>
    <name evidence="1" type="ORF">EJ04DRAFT_494675</name>
</gene>
<accession>A0A9P4QZ95</accession>
<dbReference type="OrthoDB" id="2851338at2759"/>
<reference evidence="1" key="1">
    <citation type="journal article" date="2020" name="Stud. Mycol.">
        <title>101 Dothideomycetes genomes: a test case for predicting lifestyles and emergence of pathogens.</title>
        <authorList>
            <person name="Haridas S."/>
            <person name="Albert R."/>
            <person name="Binder M."/>
            <person name="Bloem J."/>
            <person name="Labutti K."/>
            <person name="Salamov A."/>
            <person name="Andreopoulos B."/>
            <person name="Baker S."/>
            <person name="Barry K."/>
            <person name="Bills G."/>
            <person name="Bluhm B."/>
            <person name="Cannon C."/>
            <person name="Castanera R."/>
            <person name="Culley D."/>
            <person name="Daum C."/>
            <person name="Ezra D."/>
            <person name="Gonzalez J."/>
            <person name="Henrissat B."/>
            <person name="Kuo A."/>
            <person name="Liang C."/>
            <person name="Lipzen A."/>
            <person name="Lutzoni F."/>
            <person name="Magnuson J."/>
            <person name="Mondo S."/>
            <person name="Nolan M."/>
            <person name="Ohm R."/>
            <person name="Pangilinan J."/>
            <person name="Park H.-J."/>
            <person name="Ramirez L."/>
            <person name="Alfaro M."/>
            <person name="Sun H."/>
            <person name="Tritt A."/>
            <person name="Yoshinaga Y."/>
            <person name="Zwiers L.-H."/>
            <person name="Turgeon B."/>
            <person name="Goodwin S."/>
            <person name="Spatafora J."/>
            <person name="Crous P."/>
            <person name="Grigoriev I."/>
        </authorList>
    </citation>
    <scope>NUCLEOTIDE SEQUENCE</scope>
    <source>
        <strain evidence="1">CBS 125425</strain>
    </source>
</reference>
<name>A0A9P4QZ95_9PLEO</name>
<evidence type="ECO:0000313" key="2">
    <source>
        <dbReference type="Proteomes" id="UP000799444"/>
    </source>
</evidence>